<proteinExistence type="predicted"/>
<feature type="compositionally biased region" description="Basic and acidic residues" evidence="1">
    <location>
        <begin position="1"/>
        <end position="12"/>
    </location>
</feature>
<evidence type="ECO:0000313" key="3">
    <source>
        <dbReference type="Proteomes" id="UP000478052"/>
    </source>
</evidence>
<organism evidence="2 3">
    <name type="scientific">Aphis craccivora</name>
    <name type="common">Cowpea aphid</name>
    <dbReference type="NCBI Taxonomy" id="307492"/>
    <lineage>
        <taxon>Eukaryota</taxon>
        <taxon>Metazoa</taxon>
        <taxon>Ecdysozoa</taxon>
        <taxon>Arthropoda</taxon>
        <taxon>Hexapoda</taxon>
        <taxon>Insecta</taxon>
        <taxon>Pterygota</taxon>
        <taxon>Neoptera</taxon>
        <taxon>Paraneoptera</taxon>
        <taxon>Hemiptera</taxon>
        <taxon>Sternorrhyncha</taxon>
        <taxon>Aphidomorpha</taxon>
        <taxon>Aphidoidea</taxon>
        <taxon>Aphididae</taxon>
        <taxon>Aphidini</taxon>
        <taxon>Aphis</taxon>
        <taxon>Aphis</taxon>
    </lineage>
</organism>
<name>A0A6G0VY61_APHCR</name>
<dbReference type="Proteomes" id="UP000478052">
    <property type="component" value="Unassembled WGS sequence"/>
</dbReference>
<evidence type="ECO:0000313" key="2">
    <source>
        <dbReference type="EMBL" id="KAF0712244.1"/>
    </source>
</evidence>
<feature type="region of interest" description="Disordered" evidence="1">
    <location>
        <begin position="1"/>
        <end position="40"/>
    </location>
</feature>
<evidence type="ECO:0000256" key="1">
    <source>
        <dbReference type="SAM" id="MobiDB-lite"/>
    </source>
</evidence>
<keyword evidence="2" id="KW-0695">RNA-directed DNA polymerase</keyword>
<dbReference type="AlphaFoldDB" id="A0A6G0VY61"/>
<keyword evidence="2" id="KW-0808">Transferase</keyword>
<sequence length="86" mass="9902">MLKSAGHREWTKYTENQSLPIHQDTTHNGSLRLKSRKPANITGHREWTKYTENQSLPIHQDTTHNGSLRLKSRKPANISMNLNLAD</sequence>
<dbReference type="GO" id="GO:0003964">
    <property type="term" value="F:RNA-directed DNA polymerase activity"/>
    <property type="evidence" value="ECO:0007669"/>
    <property type="project" value="UniProtKB-KW"/>
</dbReference>
<keyword evidence="2" id="KW-0548">Nucleotidyltransferase</keyword>
<accession>A0A6G0VY61</accession>
<gene>
    <name evidence="2" type="ORF">FWK35_00035277</name>
</gene>
<comment type="caution">
    <text evidence="2">The sequence shown here is derived from an EMBL/GenBank/DDBJ whole genome shotgun (WGS) entry which is preliminary data.</text>
</comment>
<protein>
    <submittedName>
        <fullName evidence="2">Putative RNA-directed DNA polymerase</fullName>
    </submittedName>
</protein>
<reference evidence="2 3" key="1">
    <citation type="submission" date="2019-08" db="EMBL/GenBank/DDBJ databases">
        <title>Whole genome of Aphis craccivora.</title>
        <authorList>
            <person name="Voronova N.V."/>
            <person name="Shulinski R.S."/>
            <person name="Bandarenka Y.V."/>
            <person name="Zhorov D.G."/>
            <person name="Warner D."/>
        </authorList>
    </citation>
    <scope>NUCLEOTIDE SEQUENCE [LARGE SCALE GENOMIC DNA]</scope>
    <source>
        <strain evidence="2">180601</strain>
        <tissue evidence="2">Whole Body</tissue>
    </source>
</reference>
<keyword evidence="3" id="KW-1185">Reference proteome</keyword>
<dbReference type="EMBL" id="VUJU01011001">
    <property type="protein sequence ID" value="KAF0712244.1"/>
    <property type="molecule type" value="Genomic_DNA"/>
</dbReference>